<sequence>MGWLGEDNKKKRFVTFIIIVALLALGYGTYTIVTGLYHKTAKSSTYPLNKDDSKALSHVESTLSTAKKTLSDQEISWFDDEKIYLINTSSDLKVVDEDWLSMNKDSSIKQAFYDNINYLNKDSDKLLSHKPIGTKSKDFYNKVKPFVTDYKTAMFYIEEGTKKADKNEILKGVDYIRKGNSALIKYKTDVDKVINGEF</sequence>
<evidence type="ECO:0000313" key="3">
    <source>
        <dbReference type="Proteomes" id="UP000298347"/>
    </source>
</evidence>
<dbReference type="EMBL" id="SRJD01000007">
    <property type="protein sequence ID" value="TGA98431.1"/>
    <property type="molecule type" value="Genomic_DNA"/>
</dbReference>
<comment type="caution">
    <text evidence="2">The sequence shown here is derived from an EMBL/GenBank/DDBJ whole genome shotgun (WGS) entry which is preliminary data.</text>
</comment>
<keyword evidence="3" id="KW-1185">Reference proteome</keyword>
<dbReference type="RefSeq" id="WP_135348242.1">
    <property type="nucleotide sequence ID" value="NZ_SRJD01000007.1"/>
</dbReference>
<reference evidence="2 3" key="1">
    <citation type="journal article" date="2015" name="Int. J. Syst. Evol. Microbiol.">
        <title>Sporolactobacillus shoreae sp. nov. and Sporolactobacillus spathodeae sp. nov., two spore-forming lactic acid bacteria isolated from tree barks in Thailand.</title>
        <authorList>
            <person name="Thamacharoensuk T."/>
            <person name="Kitahara M."/>
            <person name="Ohkuma M."/>
            <person name="Thongchul N."/>
            <person name="Tanasupawat S."/>
        </authorList>
    </citation>
    <scope>NUCLEOTIDE SEQUENCE [LARGE SCALE GENOMIC DNA]</scope>
    <source>
        <strain evidence="2 3">BK92</strain>
    </source>
</reference>
<organism evidence="2 3">
    <name type="scientific">Sporolactobacillus shoreae</name>
    <dbReference type="NCBI Taxonomy" id="1465501"/>
    <lineage>
        <taxon>Bacteria</taxon>
        <taxon>Bacillati</taxon>
        <taxon>Bacillota</taxon>
        <taxon>Bacilli</taxon>
        <taxon>Bacillales</taxon>
        <taxon>Sporolactobacillaceae</taxon>
        <taxon>Sporolactobacillus</taxon>
    </lineage>
</organism>
<keyword evidence="1" id="KW-1133">Transmembrane helix</keyword>
<gene>
    <name evidence="2" type="ORF">E4665_07845</name>
</gene>
<evidence type="ECO:0000313" key="2">
    <source>
        <dbReference type="EMBL" id="TGA98431.1"/>
    </source>
</evidence>
<evidence type="ECO:0000256" key="1">
    <source>
        <dbReference type="SAM" id="Phobius"/>
    </source>
</evidence>
<proteinExistence type="predicted"/>
<keyword evidence="1" id="KW-0812">Transmembrane</keyword>
<dbReference type="Proteomes" id="UP000298347">
    <property type="component" value="Unassembled WGS sequence"/>
</dbReference>
<name>A0A4Z0GP74_9BACL</name>
<protein>
    <submittedName>
        <fullName evidence="2">Uncharacterized protein</fullName>
    </submittedName>
</protein>
<keyword evidence="1" id="KW-0472">Membrane</keyword>
<dbReference type="AlphaFoldDB" id="A0A4Z0GP74"/>
<feature type="transmembrane region" description="Helical" evidence="1">
    <location>
        <begin position="12"/>
        <end position="37"/>
    </location>
</feature>
<accession>A0A4Z0GP74</accession>